<protein>
    <submittedName>
        <fullName evidence="9">Raffinose/stachyose/melibiose transport system permease protein</fullName>
    </submittedName>
</protein>
<feature type="transmembrane region" description="Helical" evidence="7">
    <location>
        <begin position="227"/>
        <end position="247"/>
    </location>
</feature>
<reference evidence="9 10" key="1">
    <citation type="submission" date="2020-08" db="EMBL/GenBank/DDBJ databases">
        <title>Genomic Encyclopedia of Type Strains, Phase IV (KMG-IV): sequencing the most valuable type-strain genomes for metagenomic binning, comparative biology and taxonomic classification.</title>
        <authorList>
            <person name="Goeker M."/>
        </authorList>
    </citation>
    <scope>NUCLEOTIDE SEQUENCE [LARGE SCALE GENOMIC DNA]</scope>
    <source>
        <strain evidence="9 10">DSM 2461</strain>
    </source>
</reference>
<evidence type="ECO:0000256" key="4">
    <source>
        <dbReference type="ARBA" id="ARBA00022692"/>
    </source>
</evidence>
<feature type="transmembrane region" description="Helical" evidence="7">
    <location>
        <begin position="9"/>
        <end position="30"/>
    </location>
</feature>
<dbReference type="GO" id="GO:0055085">
    <property type="term" value="P:transmembrane transport"/>
    <property type="evidence" value="ECO:0007669"/>
    <property type="project" value="InterPro"/>
</dbReference>
<dbReference type="PROSITE" id="PS50928">
    <property type="entry name" value="ABC_TM1"/>
    <property type="match status" value="1"/>
</dbReference>
<sequence>MKKNKNIKMILLFLVPVAFLYISFFIYPLAFVLGTSLTEWNGISAMKFIGLGNYKKLLTDGTFLLSIKNNIIWALSGGFIQIPLATMVALILARKPRGWKTLRTIYFLPNIISAVAIAMMWKAIYNPMYGFLNAFLNLFGIEGHNWLGETATALPAVIAQTVLYIGYFMVIIFAATTTIPKSFYEAAEIDGCTTLQQEWYITLPMIRGILVTTITLAMAYGMRHFEATFLMTSGGPAHSTSVMGLVLYNKMDAFRLGEANATGTILILLGTVVIVLIRKLLSRGDAGSDSVQ</sequence>
<feature type="transmembrane region" description="Helical" evidence="7">
    <location>
        <begin position="259"/>
        <end position="277"/>
    </location>
</feature>
<evidence type="ECO:0000256" key="6">
    <source>
        <dbReference type="ARBA" id="ARBA00023136"/>
    </source>
</evidence>
<evidence type="ECO:0000256" key="3">
    <source>
        <dbReference type="ARBA" id="ARBA00022475"/>
    </source>
</evidence>
<comment type="similarity">
    <text evidence="7">Belongs to the binding-protein-dependent transport system permease family.</text>
</comment>
<proteinExistence type="inferred from homology"/>
<dbReference type="InterPro" id="IPR000515">
    <property type="entry name" value="MetI-like"/>
</dbReference>
<evidence type="ECO:0000313" key="10">
    <source>
        <dbReference type="Proteomes" id="UP000587760"/>
    </source>
</evidence>
<keyword evidence="10" id="KW-1185">Reference proteome</keyword>
<dbReference type="InterPro" id="IPR035906">
    <property type="entry name" value="MetI-like_sf"/>
</dbReference>
<keyword evidence="3" id="KW-1003">Cell membrane</keyword>
<dbReference type="EMBL" id="JACHGJ010000013">
    <property type="protein sequence ID" value="MBB6482517.1"/>
    <property type="molecule type" value="Genomic_DNA"/>
</dbReference>
<feature type="transmembrane region" description="Helical" evidence="7">
    <location>
        <begin position="105"/>
        <end position="124"/>
    </location>
</feature>
<comment type="caution">
    <text evidence="9">The sequence shown here is derived from an EMBL/GenBank/DDBJ whole genome shotgun (WGS) entry which is preliminary data.</text>
</comment>
<evidence type="ECO:0000256" key="2">
    <source>
        <dbReference type="ARBA" id="ARBA00022448"/>
    </source>
</evidence>
<dbReference type="RefSeq" id="WP_184748756.1">
    <property type="nucleotide sequence ID" value="NZ_JACHGJ010000013.1"/>
</dbReference>
<evidence type="ECO:0000259" key="8">
    <source>
        <dbReference type="PROSITE" id="PS50928"/>
    </source>
</evidence>
<keyword evidence="2 7" id="KW-0813">Transport</keyword>
<keyword evidence="5 7" id="KW-1133">Transmembrane helix</keyword>
<accession>A0A841RH44</accession>
<name>A0A841RH44_9SPIO</name>
<dbReference type="CDD" id="cd06261">
    <property type="entry name" value="TM_PBP2"/>
    <property type="match status" value="1"/>
</dbReference>
<dbReference type="Proteomes" id="UP000587760">
    <property type="component" value="Unassembled WGS sequence"/>
</dbReference>
<feature type="transmembrane region" description="Helical" evidence="7">
    <location>
        <begin position="199"/>
        <end position="220"/>
    </location>
</feature>
<evidence type="ECO:0000256" key="7">
    <source>
        <dbReference type="RuleBase" id="RU363032"/>
    </source>
</evidence>
<dbReference type="PANTHER" id="PTHR30193:SF37">
    <property type="entry name" value="INNER MEMBRANE ABC TRANSPORTER PERMEASE PROTEIN YCJO"/>
    <property type="match status" value="1"/>
</dbReference>
<keyword evidence="6 7" id="KW-0472">Membrane</keyword>
<feature type="domain" description="ABC transmembrane type-1" evidence="8">
    <location>
        <begin position="67"/>
        <end position="277"/>
    </location>
</feature>
<dbReference type="Pfam" id="PF00528">
    <property type="entry name" value="BPD_transp_1"/>
    <property type="match status" value="1"/>
</dbReference>
<dbReference type="SUPFAM" id="SSF161098">
    <property type="entry name" value="MetI-like"/>
    <property type="match status" value="1"/>
</dbReference>
<evidence type="ECO:0000256" key="5">
    <source>
        <dbReference type="ARBA" id="ARBA00022989"/>
    </source>
</evidence>
<dbReference type="GO" id="GO:0005886">
    <property type="term" value="C:plasma membrane"/>
    <property type="evidence" value="ECO:0007669"/>
    <property type="project" value="UniProtKB-SubCell"/>
</dbReference>
<dbReference type="InterPro" id="IPR051393">
    <property type="entry name" value="ABC_transporter_permease"/>
</dbReference>
<dbReference type="PANTHER" id="PTHR30193">
    <property type="entry name" value="ABC TRANSPORTER PERMEASE PROTEIN"/>
    <property type="match status" value="1"/>
</dbReference>
<feature type="transmembrane region" description="Helical" evidence="7">
    <location>
        <begin position="154"/>
        <end position="179"/>
    </location>
</feature>
<evidence type="ECO:0000313" key="9">
    <source>
        <dbReference type="EMBL" id="MBB6482517.1"/>
    </source>
</evidence>
<evidence type="ECO:0000256" key="1">
    <source>
        <dbReference type="ARBA" id="ARBA00004651"/>
    </source>
</evidence>
<feature type="transmembrane region" description="Helical" evidence="7">
    <location>
        <begin position="71"/>
        <end position="93"/>
    </location>
</feature>
<comment type="subcellular location">
    <subcellularLocation>
        <location evidence="1 7">Cell membrane</location>
        <topology evidence="1 7">Multi-pass membrane protein</topology>
    </subcellularLocation>
</comment>
<dbReference type="AlphaFoldDB" id="A0A841RH44"/>
<organism evidence="9 10">
    <name type="scientific">Spirochaeta isovalerica</name>
    <dbReference type="NCBI Taxonomy" id="150"/>
    <lineage>
        <taxon>Bacteria</taxon>
        <taxon>Pseudomonadati</taxon>
        <taxon>Spirochaetota</taxon>
        <taxon>Spirochaetia</taxon>
        <taxon>Spirochaetales</taxon>
        <taxon>Spirochaetaceae</taxon>
        <taxon>Spirochaeta</taxon>
    </lineage>
</organism>
<keyword evidence="4 7" id="KW-0812">Transmembrane</keyword>
<gene>
    <name evidence="9" type="ORF">HNR50_004217</name>
</gene>
<dbReference type="Gene3D" id="1.10.3720.10">
    <property type="entry name" value="MetI-like"/>
    <property type="match status" value="1"/>
</dbReference>